<comment type="similarity">
    <text evidence="3">In the C-terminal section; belongs to the transferase hexapeptide repeat family.</text>
</comment>
<evidence type="ECO:0000256" key="3">
    <source>
        <dbReference type="ARBA" id="ARBA00007707"/>
    </source>
</evidence>
<dbReference type="EMBL" id="CP104395">
    <property type="protein sequence ID" value="WEL19577.1"/>
    <property type="molecule type" value="Genomic_DNA"/>
</dbReference>
<keyword evidence="7" id="KW-0511">Multifunctional enzyme</keyword>
<keyword evidence="5 12" id="KW-0808">Transferase</keyword>
<sequence length="417" mass="46085">MKAVILAAGRSSRFKPLSDNQHKGLTEVLGKPIIEHTADELRDAGVDEIIVVQGPDREIEKQAKHIADHFVVQEEPEGMGNALRQAQHLLKGRFMVLTPYRANAAKFFKPMIQKAEDENSEIVFVSTPTQDPEKYGILELEDGKATDMVEKPEPSQAPSDQKIVGMYLLHESFFDYLDEVEKWEYQYEDALSEQMRETPASVLKIQEETNSIKYPWDLFSVTEELLETREKQVADTAEIADSAEIKGKVIVEENAKIFENAVVKGPAYIGKNAVVGNNALIRENSCLEKNVAVGTNSEVKNTLLQPGSSFHSGFLGDSVIGRDSKIGAGTITANRKFRENGERPQIASELIAKEYSEDTCRRSLGAFIGEDVDIGVNVSLMPGVQIGSNARIGPGTVVTENVENGKTVYVDQEVKTK</sequence>
<evidence type="ECO:0000256" key="4">
    <source>
        <dbReference type="ARBA" id="ARBA00007947"/>
    </source>
</evidence>
<name>A0ABY8CED5_9ARCH</name>
<comment type="catalytic activity">
    <reaction evidence="9">
        <text>alpha-D-glucosamine 1-phosphate + acetyl-CoA = N-acetyl-alpha-D-glucosamine 1-phosphate + CoA + H(+)</text>
        <dbReference type="Rhea" id="RHEA:13725"/>
        <dbReference type="ChEBI" id="CHEBI:15378"/>
        <dbReference type="ChEBI" id="CHEBI:57287"/>
        <dbReference type="ChEBI" id="CHEBI:57288"/>
        <dbReference type="ChEBI" id="CHEBI:57776"/>
        <dbReference type="ChEBI" id="CHEBI:58516"/>
        <dbReference type="EC" id="2.3.1.157"/>
    </reaction>
</comment>
<accession>A0ABY8CED5</accession>
<dbReference type="RefSeq" id="WP_347721418.1">
    <property type="nucleotide sequence ID" value="NZ_CP104395.1"/>
</dbReference>
<dbReference type="InterPro" id="IPR050065">
    <property type="entry name" value="GlmU-like"/>
</dbReference>
<dbReference type="GO" id="GO:0003977">
    <property type="term" value="F:UDP-N-acetylglucosamine diphosphorylase activity"/>
    <property type="evidence" value="ECO:0007669"/>
    <property type="project" value="UniProtKB-EC"/>
</dbReference>
<dbReference type="InterPro" id="IPR011004">
    <property type="entry name" value="Trimer_LpxA-like_sf"/>
</dbReference>
<dbReference type="InterPro" id="IPR029044">
    <property type="entry name" value="Nucleotide-diphossugar_trans"/>
</dbReference>
<dbReference type="CDD" id="cd04181">
    <property type="entry name" value="NTP_transferase"/>
    <property type="match status" value="1"/>
</dbReference>
<keyword evidence="13" id="KW-1185">Reference proteome</keyword>
<dbReference type="InterPro" id="IPR001451">
    <property type="entry name" value="Hexapep"/>
</dbReference>
<comment type="pathway">
    <text evidence="2">Nucleotide-sugar biosynthesis; UDP-N-acetyl-alpha-D-glucosamine biosynthesis; UDP-N-acetyl-alpha-D-glucosamine from N-acetyl-alpha-D-glucosamine 1-phosphate: step 1/1.</text>
</comment>
<organism evidence="12 13">
    <name type="scientific">Candidatus Nanohalococcus occultus</name>
    <dbReference type="NCBI Taxonomy" id="2978047"/>
    <lineage>
        <taxon>Archaea</taxon>
        <taxon>Candidatus Nanohalarchaeota</taxon>
        <taxon>Candidatus Nanohalarchaeota incertae sedis</taxon>
        <taxon>Candidatus Nanohalococcus</taxon>
    </lineage>
</organism>
<dbReference type="PANTHER" id="PTHR43584:SF8">
    <property type="entry name" value="N-ACETYLMURAMATE ALPHA-1-PHOSPHATE URIDYLYLTRANSFERASE"/>
    <property type="match status" value="1"/>
</dbReference>
<comment type="similarity">
    <text evidence="4">In the N-terminal section; belongs to the N-acetylglucosamine-1-phosphate uridyltransferase family.</text>
</comment>
<dbReference type="Pfam" id="PF00483">
    <property type="entry name" value="NTP_transferase"/>
    <property type="match status" value="1"/>
</dbReference>
<evidence type="ECO:0000256" key="1">
    <source>
        <dbReference type="ARBA" id="ARBA00005166"/>
    </source>
</evidence>
<keyword evidence="6 12" id="KW-0548">Nucleotidyltransferase</keyword>
<dbReference type="SUPFAM" id="SSF53448">
    <property type="entry name" value="Nucleotide-diphospho-sugar transferases"/>
    <property type="match status" value="1"/>
</dbReference>
<evidence type="ECO:0000259" key="11">
    <source>
        <dbReference type="Pfam" id="PF00483"/>
    </source>
</evidence>
<dbReference type="Pfam" id="PF00132">
    <property type="entry name" value="Hexapep"/>
    <property type="match status" value="2"/>
</dbReference>
<evidence type="ECO:0000256" key="6">
    <source>
        <dbReference type="ARBA" id="ARBA00022695"/>
    </source>
</evidence>
<comment type="pathway">
    <text evidence="1">Nucleotide-sugar biosynthesis; UDP-N-acetyl-alpha-D-glucosamine biosynthesis; N-acetyl-alpha-D-glucosamine 1-phosphate from alpha-D-glucosamine 6-phosphate (route II): step 2/2.</text>
</comment>
<dbReference type="InterPro" id="IPR023915">
    <property type="entry name" value="Bifunctiontional_GlmU_arc-type"/>
</dbReference>
<evidence type="ECO:0000256" key="7">
    <source>
        <dbReference type="ARBA" id="ARBA00023268"/>
    </source>
</evidence>
<evidence type="ECO:0000256" key="2">
    <source>
        <dbReference type="ARBA" id="ARBA00005208"/>
    </source>
</evidence>
<evidence type="ECO:0000313" key="12">
    <source>
        <dbReference type="EMBL" id="WEL19577.1"/>
    </source>
</evidence>
<evidence type="ECO:0000313" key="13">
    <source>
        <dbReference type="Proteomes" id="UP001218034"/>
    </source>
</evidence>
<dbReference type="Proteomes" id="UP001218034">
    <property type="component" value="Chromosome"/>
</dbReference>
<dbReference type="EC" id="2.7.7.23" evidence="12"/>
<evidence type="ECO:0000256" key="10">
    <source>
        <dbReference type="ARBA" id="ARBA00048493"/>
    </source>
</evidence>
<dbReference type="PANTHER" id="PTHR43584">
    <property type="entry name" value="NUCLEOTIDYL TRANSFERASE"/>
    <property type="match status" value="1"/>
</dbReference>
<dbReference type="SUPFAM" id="SSF51161">
    <property type="entry name" value="Trimeric LpxA-like enzymes"/>
    <property type="match status" value="1"/>
</dbReference>
<comment type="catalytic activity">
    <reaction evidence="10">
        <text>N-acetyl-alpha-D-glucosamine 1-phosphate + UTP + H(+) = UDP-N-acetyl-alpha-D-glucosamine + diphosphate</text>
        <dbReference type="Rhea" id="RHEA:13509"/>
        <dbReference type="ChEBI" id="CHEBI:15378"/>
        <dbReference type="ChEBI" id="CHEBI:33019"/>
        <dbReference type="ChEBI" id="CHEBI:46398"/>
        <dbReference type="ChEBI" id="CHEBI:57705"/>
        <dbReference type="ChEBI" id="CHEBI:57776"/>
        <dbReference type="EC" id="2.7.7.23"/>
    </reaction>
</comment>
<dbReference type="Gene3D" id="2.160.10.10">
    <property type="entry name" value="Hexapeptide repeat proteins"/>
    <property type="match status" value="1"/>
</dbReference>
<gene>
    <name evidence="12" type="primary">gcd1-2</name>
    <name evidence="12" type="ORF">SVXNc_0559</name>
</gene>
<evidence type="ECO:0000256" key="8">
    <source>
        <dbReference type="ARBA" id="ARBA00023315"/>
    </source>
</evidence>
<dbReference type="InterPro" id="IPR005835">
    <property type="entry name" value="NTP_transferase_dom"/>
</dbReference>
<protein>
    <submittedName>
        <fullName evidence="12">Bifunctional UDP-N-acetylglucosamine pyrophosphorylase / Glucosamine-1-phosphate N-acetyltransferase</fullName>
        <ecNumber evidence="12">2.7.7.23</ecNumber>
    </submittedName>
</protein>
<keyword evidence="8" id="KW-0012">Acyltransferase</keyword>
<feature type="domain" description="Nucleotidyl transferase" evidence="11">
    <location>
        <begin position="2"/>
        <end position="197"/>
    </location>
</feature>
<dbReference type="PROSITE" id="PS00101">
    <property type="entry name" value="HEXAPEP_TRANSFERASES"/>
    <property type="match status" value="1"/>
</dbReference>
<proteinExistence type="inferred from homology"/>
<evidence type="ECO:0000256" key="5">
    <source>
        <dbReference type="ARBA" id="ARBA00022679"/>
    </source>
</evidence>
<dbReference type="GeneID" id="98290613"/>
<dbReference type="Gene3D" id="3.90.550.10">
    <property type="entry name" value="Spore Coat Polysaccharide Biosynthesis Protein SpsA, Chain A"/>
    <property type="match status" value="1"/>
</dbReference>
<reference evidence="12 13" key="1">
    <citation type="submission" date="2022-09" db="EMBL/GenBank/DDBJ databases">
        <title>Xylan utilization by haloarchaea-nanohaloarchaea associations.</title>
        <authorList>
            <person name="Yakimov M."/>
        </authorList>
    </citation>
    <scope>NUCLEOTIDE SEQUENCE [LARGE SCALE GENOMIC DNA]</scope>
    <source>
        <strain evidence="12 13">SVXNc</strain>
    </source>
</reference>
<evidence type="ECO:0000256" key="9">
    <source>
        <dbReference type="ARBA" id="ARBA00048247"/>
    </source>
</evidence>
<dbReference type="NCBIfam" id="TIGR03992">
    <property type="entry name" value="Arch_glmU"/>
    <property type="match status" value="1"/>
</dbReference>
<dbReference type="InterPro" id="IPR018357">
    <property type="entry name" value="Hexapep_transf_CS"/>
</dbReference>